<dbReference type="InterPro" id="IPR005625">
    <property type="entry name" value="PepSY-ass_TM"/>
</dbReference>
<organism evidence="2 3">
    <name type="scientific">Glaciecola siphonariae</name>
    <dbReference type="NCBI Taxonomy" id="521012"/>
    <lineage>
        <taxon>Bacteria</taxon>
        <taxon>Pseudomonadati</taxon>
        <taxon>Pseudomonadota</taxon>
        <taxon>Gammaproteobacteria</taxon>
        <taxon>Alteromonadales</taxon>
        <taxon>Alteromonadaceae</taxon>
        <taxon>Glaciecola</taxon>
    </lineage>
</organism>
<reference evidence="3" key="1">
    <citation type="journal article" date="2019" name="Int. J. Syst. Evol. Microbiol.">
        <title>The Global Catalogue of Microorganisms (GCM) 10K type strain sequencing project: providing services to taxonomists for standard genome sequencing and annotation.</title>
        <authorList>
            <consortium name="The Broad Institute Genomics Platform"/>
            <consortium name="The Broad Institute Genome Sequencing Center for Infectious Disease"/>
            <person name="Wu L."/>
            <person name="Ma J."/>
        </authorList>
    </citation>
    <scope>NUCLEOTIDE SEQUENCE [LARGE SCALE GENOMIC DNA]</scope>
    <source>
        <strain evidence="3">KACC 12507</strain>
    </source>
</reference>
<keyword evidence="1" id="KW-0472">Membrane</keyword>
<dbReference type="Pfam" id="PF03929">
    <property type="entry name" value="PepSY_TM"/>
    <property type="match status" value="1"/>
</dbReference>
<feature type="transmembrane region" description="Helical" evidence="1">
    <location>
        <begin position="12"/>
        <end position="33"/>
    </location>
</feature>
<feature type="transmembrane region" description="Helical" evidence="1">
    <location>
        <begin position="344"/>
        <end position="364"/>
    </location>
</feature>
<evidence type="ECO:0000313" key="2">
    <source>
        <dbReference type="EMBL" id="MFC4699117.1"/>
    </source>
</evidence>
<sequence>MLNKFIFHAHAWLGFICSLFLLAVAITGIAFALSGPLLHIETGAFPSEEARSPDSPVNIERHVEAAKKATSAAFIPLGYIGGFAEIETPIEMVYGLSSLPEQGGEVQIVTFNPNTDDIIDSFYLDRTITHHIIDFHYTLLLGNIGLLVMAVVGILMAIMAVLGIVMWWPRRFTFLVFKRKALYLNLRASLTQINFNLHSVIGFWGATAIIVWGLTGAFWSKPDWQPSWMLPNTDSLPADKQARLETMTCEATVTISDAVAIAREKFPNAVVLEAEFPVPWQPYHILYLSNGNDVDTKDGDTRVWVSASCKDIVHVEENEGLHLVGAANNSVHAGTSFGIMRLPIILSVGLALIFLSVTGLVLWWRRYIKSRVIPL</sequence>
<accession>A0ABV9LRN1</accession>
<evidence type="ECO:0000256" key="1">
    <source>
        <dbReference type="SAM" id="Phobius"/>
    </source>
</evidence>
<evidence type="ECO:0000313" key="3">
    <source>
        <dbReference type="Proteomes" id="UP001595897"/>
    </source>
</evidence>
<feature type="transmembrane region" description="Helical" evidence="1">
    <location>
        <begin position="195"/>
        <end position="219"/>
    </location>
</feature>
<dbReference type="Proteomes" id="UP001595897">
    <property type="component" value="Unassembled WGS sequence"/>
</dbReference>
<gene>
    <name evidence="2" type="ORF">ACFO4O_02980</name>
</gene>
<keyword evidence="1" id="KW-0812">Transmembrane</keyword>
<feature type="transmembrane region" description="Helical" evidence="1">
    <location>
        <begin position="144"/>
        <end position="168"/>
    </location>
</feature>
<proteinExistence type="predicted"/>
<dbReference type="EMBL" id="JBHSGU010000002">
    <property type="protein sequence ID" value="MFC4699117.1"/>
    <property type="molecule type" value="Genomic_DNA"/>
</dbReference>
<keyword evidence="1" id="KW-1133">Transmembrane helix</keyword>
<comment type="caution">
    <text evidence="2">The sequence shown here is derived from an EMBL/GenBank/DDBJ whole genome shotgun (WGS) entry which is preliminary data.</text>
</comment>
<name>A0ABV9LRN1_9ALTE</name>
<dbReference type="RefSeq" id="WP_382405858.1">
    <property type="nucleotide sequence ID" value="NZ_JBHSGU010000002.1"/>
</dbReference>
<keyword evidence="3" id="KW-1185">Reference proteome</keyword>
<dbReference type="PANTHER" id="PTHR34219">
    <property type="entry name" value="IRON-REGULATED INNER MEMBRANE PROTEIN-RELATED"/>
    <property type="match status" value="1"/>
</dbReference>
<protein>
    <submittedName>
        <fullName evidence="2">PepSY-associated TM helix domain-containing protein</fullName>
    </submittedName>
</protein>